<dbReference type="InterPro" id="IPR050113">
    <property type="entry name" value="Ub_conjugating_enzyme"/>
</dbReference>
<dbReference type="OrthoDB" id="406833at2759"/>
<feature type="region of interest" description="Disordered" evidence="1">
    <location>
        <begin position="297"/>
        <end position="326"/>
    </location>
</feature>
<dbReference type="CDD" id="cd23808">
    <property type="entry name" value="UBCc_UBE2W"/>
    <property type="match status" value="1"/>
</dbReference>
<sequence length="476" mass="50804">MCALSSRKSLPSAGSKACPHRGHPPRFSSDSARQLLGTHSGEKRESDAPPAVHTPESSAWSAPAFGRCVLCESATVSPLSRLVRLGESRRTVCPSPPVSRAPPPKKPAGLARGNLDAFRVFPTPTDSPAPVRERLATSTSPESPSIPAGSSAPPPTACRGGSGCRLPALAGPLPDGSSARISPFLGLPRSMGNAQGLGDSPTLRAVHAEPVLAARRPAAGPESSGGGQPRSSVIASALAAFGNFPRQRETHADRQRTPAQHAGSTMYRRLERERVQLLRDAFDGLIFLAPQEYRQLPCSSEEDSRPTSSSSSASSSPPSSCASAFSSSEGMSSARQRVLAVLPPHLTDYSMMDTDHDGFVWYIALEGAAGTLYEKEVFLVRFRFSPKYPIEAPEVTFVPPFLPVHPHVYSNGHICLSILYDSWSPALGVSSCGMSLLSMVSSCRQKQKPADDDAYCKVWGSKSPKNVKWVFHDDRI</sequence>
<organism evidence="3 4">
    <name type="scientific">Toxoplasma gondii ARI</name>
    <dbReference type="NCBI Taxonomy" id="1074872"/>
    <lineage>
        <taxon>Eukaryota</taxon>
        <taxon>Sar</taxon>
        <taxon>Alveolata</taxon>
        <taxon>Apicomplexa</taxon>
        <taxon>Conoidasida</taxon>
        <taxon>Coccidia</taxon>
        <taxon>Eucoccidiorida</taxon>
        <taxon>Eimeriorina</taxon>
        <taxon>Sarcocystidae</taxon>
        <taxon>Toxoplasma</taxon>
    </lineage>
</organism>
<evidence type="ECO:0000259" key="2">
    <source>
        <dbReference type="PROSITE" id="PS50127"/>
    </source>
</evidence>
<feature type="compositionally biased region" description="Basic and acidic residues" evidence="1">
    <location>
        <begin position="247"/>
        <end position="256"/>
    </location>
</feature>
<dbReference type="SMART" id="SM00212">
    <property type="entry name" value="UBCc"/>
    <property type="match status" value="1"/>
</dbReference>
<dbReference type="Pfam" id="PF00179">
    <property type="entry name" value="UQ_con"/>
    <property type="match status" value="1"/>
</dbReference>
<evidence type="ECO:0000313" key="4">
    <source>
        <dbReference type="Proteomes" id="UP000074247"/>
    </source>
</evidence>
<dbReference type="Proteomes" id="UP000074247">
    <property type="component" value="Unassembled WGS sequence"/>
</dbReference>
<protein>
    <submittedName>
        <fullName evidence="3">Ubiquitin-conjugating enzyme subfamily protein</fullName>
    </submittedName>
</protein>
<dbReference type="Gene3D" id="3.10.110.10">
    <property type="entry name" value="Ubiquitin Conjugating Enzyme"/>
    <property type="match status" value="1"/>
</dbReference>
<gene>
    <name evidence="3" type="ORF">TGARI_259090</name>
</gene>
<comment type="caution">
    <text evidence="3">The sequence shown here is derived from an EMBL/GenBank/DDBJ whole genome shotgun (WGS) entry which is preliminary data.</text>
</comment>
<feature type="region of interest" description="Disordered" evidence="1">
    <location>
        <begin position="86"/>
        <end position="171"/>
    </location>
</feature>
<dbReference type="AlphaFoldDB" id="A0A139XSC6"/>
<evidence type="ECO:0000313" key="3">
    <source>
        <dbReference type="EMBL" id="KYF41658.1"/>
    </source>
</evidence>
<feature type="compositionally biased region" description="Low complexity" evidence="1">
    <location>
        <begin position="140"/>
        <end position="151"/>
    </location>
</feature>
<dbReference type="InterPro" id="IPR016135">
    <property type="entry name" value="UBQ-conjugating_enzyme/RWD"/>
</dbReference>
<dbReference type="SUPFAM" id="SSF54495">
    <property type="entry name" value="UBC-like"/>
    <property type="match status" value="1"/>
</dbReference>
<dbReference type="PANTHER" id="PTHR24067">
    <property type="entry name" value="UBIQUITIN-CONJUGATING ENZYME E2"/>
    <property type="match status" value="1"/>
</dbReference>
<dbReference type="VEuPathDB" id="ToxoDB:TGARI_259090"/>
<name>A0A139XSC6_TOXGO</name>
<dbReference type="PROSITE" id="PS50127">
    <property type="entry name" value="UBC_2"/>
    <property type="match status" value="1"/>
</dbReference>
<dbReference type="InterPro" id="IPR000608">
    <property type="entry name" value="UBC"/>
</dbReference>
<dbReference type="EMBL" id="AGQS02005150">
    <property type="protein sequence ID" value="KYF41658.1"/>
    <property type="molecule type" value="Genomic_DNA"/>
</dbReference>
<accession>A0A139XSC6</accession>
<feature type="domain" description="UBC core" evidence="2">
    <location>
        <begin position="325"/>
        <end position="476"/>
    </location>
</feature>
<reference evidence="3 4" key="1">
    <citation type="journal article" date="2016" name="Nat. Commun.">
        <title>Local admixture of amplified and diversified secreted pathogenesis determinants shapes mosaic Toxoplasma gondii genomes.</title>
        <authorList>
            <person name="Lorenzi H."/>
            <person name="Khan A."/>
            <person name="Behnke M.S."/>
            <person name="Namasivayam S."/>
            <person name="Swapna L.S."/>
            <person name="Hadjithomas M."/>
            <person name="Karamycheva S."/>
            <person name="Pinney D."/>
            <person name="Brunk B.P."/>
            <person name="Ajioka J.W."/>
            <person name="Ajzenberg D."/>
            <person name="Boothroyd J.C."/>
            <person name="Boyle J.P."/>
            <person name="Darde M.L."/>
            <person name="Diaz-Miranda M.A."/>
            <person name="Dubey J.P."/>
            <person name="Fritz H.M."/>
            <person name="Gennari S.M."/>
            <person name="Gregory B.D."/>
            <person name="Kim K."/>
            <person name="Saeij J.P."/>
            <person name="Su C."/>
            <person name="White M.W."/>
            <person name="Zhu X.Q."/>
            <person name="Howe D.K."/>
            <person name="Rosenthal B.M."/>
            <person name="Grigg M.E."/>
            <person name="Parkinson J."/>
            <person name="Liu L."/>
            <person name="Kissinger J.C."/>
            <person name="Roos D.S."/>
            <person name="Sibley L.D."/>
        </authorList>
    </citation>
    <scope>NUCLEOTIDE SEQUENCE [LARGE SCALE GENOMIC DNA]</scope>
    <source>
        <strain evidence="3 4">ARI</strain>
    </source>
</reference>
<evidence type="ECO:0000256" key="1">
    <source>
        <dbReference type="SAM" id="MobiDB-lite"/>
    </source>
</evidence>
<feature type="compositionally biased region" description="Low complexity" evidence="1">
    <location>
        <begin position="306"/>
        <end position="326"/>
    </location>
</feature>
<feature type="region of interest" description="Disordered" evidence="1">
    <location>
        <begin position="247"/>
        <end position="267"/>
    </location>
</feature>
<feature type="compositionally biased region" description="Pro residues" evidence="1">
    <location>
        <begin position="94"/>
        <end position="106"/>
    </location>
</feature>
<proteinExistence type="predicted"/>
<feature type="region of interest" description="Disordered" evidence="1">
    <location>
        <begin position="1"/>
        <end position="59"/>
    </location>
</feature>